<dbReference type="EMBL" id="JAVFKY010000004">
    <property type="protein sequence ID" value="KAK5577749.1"/>
    <property type="molecule type" value="Genomic_DNA"/>
</dbReference>
<name>A0AAN7TQY6_9MYCE</name>
<organism evidence="7 8">
    <name type="scientific">Dictyostelium firmibasis</name>
    <dbReference type="NCBI Taxonomy" id="79012"/>
    <lineage>
        <taxon>Eukaryota</taxon>
        <taxon>Amoebozoa</taxon>
        <taxon>Evosea</taxon>
        <taxon>Eumycetozoa</taxon>
        <taxon>Dictyostelia</taxon>
        <taxon>Dictyosteliales</taxon>
        <taxon>Dictyosteliaceae</taxon>
        <taxon>Dictyostelium</taxon>
    </lineage>
</organism>
<comment type="similarity">
    <text evidence="1">Belongs to the G-alpha family.</text>
</comment>
<evidence type="ECO:0000256" key="3">
    <source>
        <dbReference type="ARBA" id="ARBA00023134"/>
    </source>
</evidence>
<evidence type="ECO:0000256" key="2">
    <source>
        <dbReference type="ARBA" id="ARBA00022741"/>
    </source>
</evidence>
<dbReference type="PANTHER" id="PTHR10218:SF248">
    <property type="entry name" value="GUANINE NUCLEOTIDE-BINDING PROTEIN-LIKE ALPHA-11 SUBUNIT"/>
    <property type="match status" value="1"/>
</dbReference>
<dbReference type="GO" id="GO:0003924">
    <property type="term" value="F:GTPase activity"/>
    <property type="evidence" value="ECO:0007669"/>
    <property type="project" value="InterPro"/>
</dbReference>
<accession>A0AAN7TQY6</accession>
<evidence type="ECO:0000256" key="5">
    <source>
        <dbReference type="PIRSR" id="PIRSR601019-1"/>
    </source>
</evidence>
<dbReference type="PROSITE" id="PS51882">
    <property type="entry name" value="G_ALPHA"/>
    <property type="match status" value="1"/>
</dbReference>
<dbReference type="GO" id="GO:0005834">
    <property type="term" value="C:heterotrimeric G-protein complex"/>
    <property type="evidence" value="ECO:0007669"/>
    <property type="project" value="TreeGrafter"/>
</dbReference>
<dbReference type="GO" id="GO:0005525">
    <property type="term" value="F:GTP binding"/>
    <property type="evidence" value="ECO:0007669"/>
    <property type="project" value="UniProtKB-KW"/>
</dbReference>
<evidence type="ECO:0000313" key="7">
    <source>
        <dbReference type="EMBL" id="KAK5577749.1"/>
    </source>
</evidence>
<dbReference type="SMART" id="SM00275">
    <property type="entry name" value="G_alpha"/>
    <property type="match status" value="1"/>
</dbReference>
<gene>
    <name evidence="7" type="ORF">RB653_002697</name>
</gene>
<keyword evidence="3 5" id="KW-0342">GTP-binding</keyword>
<keyword evidence="2 5" id="KW-0547">Nucleotide-binding</keyword>
<keyword evidence="6" id="KW-0460">Magnesium</keyword>
<dbReference type="FunFam" id="1.10.400.10:FF:000043">
    <property type="entry name" value="Guanine nucleotide-binding protein-like alpha-11 subunit"/>
    <property type="match status" value="1"/>
</dbReference>
<dbReference type="Pfam" id="PF00503">
    <property type="entry name" value="G-alpha"/>
    <property type="match status" value="1"/>
</dbReference>
<dbReference type="FunFam" id="3.40.50.300:FF:004201">
    <property type="entry name" value="Guanine nucleotide-binding protein-like alpha-10 subunit"/>
    <property type="match status" value="1"/>
</dbReference>
<dbReference type="GO" id="GO:0007188">
    <property type="term" value="P:adenylate cyclase-modulating G protein-coupled receptor signaling pathway"/>
    <property type="evidence" value="ECO:0007669"/>
    <property type="project" value="TreeGrafter"/>
</dbReference>
<proteinExistence type="inferred from homology"/>
<dbReference type="SUPFAM" id="SSF47895">
    <property type="entry name" value="Transducin (alpha subunit), insertion domain"/>
    <property type="match status" value="1"/>
</dbReference>
<protein>
    <submittedName>
        <fullName evidence="7">Uncharacterized protein</fullName>
    </submittedName>
</protein>
<evidence type="ECO:0000313" key="8">
    <source>
        <dbReference type="Proteomes" id="UP001344447"/>
    </source>
</evidence>
<keyword evidence="4" id="KW-0807">Transducer</keyword>
<keyword evidence="8" id="KW-1185">Reference proteome</keyword>
<evidence type="ECO:0000256" key="1">
    <source>
        <dbReference type="ARBA" id="ARBA00005804"/>
    </source>
</evidence>
<evidence type="ECO:0000256" key="6">
    <source>
        <dbReference type="PIRSR" id="PIRSR601019-2"/>
    </source>
</evidence>
<dbReference type="GO" id="GO:0001664">
    <property type="term" value="F:G protein-coupled receptor binding"/>
    <property type="evidence" value="ECO:0007669"/>
    <property type="project" value="TreeGrafter"/>
</dbReference>
<reference evidence="7 8" key="1">
    <citation type="submission" date="2023-11" db="EMBL/GenBank/DDBJ databases">
        <title>Dfirmibasis_genome.</title>
        <authorList>
            <person name="Edelbroek B."/>
            <person name="Kjellin J."/>
            <person name="Jerlstrom-Hultqvist J."/>
            <person name="Soderbom F."/>
        </authorList>
    </citation>
    <scope>NUCLEOTIDE SEQUENCE [LARGE SCALE GENOMIC DNA]</scope>
    <source>
        <strain evidence="7 8">TNS-C-14</strain>
    </source>
</reference>
<keyword evidence="6" id="KW-0479">Metal-binding</keyword>
<dbReference type="InterPro" id="IPR011025">
    <property type="entry name" value="GproteinA_insert"/>
</dbReference>
<dbReference type="GO" id="GO:0005737">
    <property type="term" value="C:cytoplasm"/>
    <property type="evidence" value="ECO:0007669"/>
    <property type="project" value="TreeGrafter"/>
</dbReference>
<dbReference type="InterPro" id="IPR001019">
    <property type="entry name" value="Gprotein_alpha_su"/>
</dbReference>
<dbReference type="GO" id="GO:0046872">
    <property type="term" value="F:metal ion binding"/>
    <property type="evidence" value="ECO:0007669"/>
    <property type="project" value="UniProtKB-KW"/>
</dbReference>
<dbReference type="Gene3D" id="1.10.400.10">
    <property type="entry name" value="GI Alpha 1, domain 2-like"/>
    <property type="match status" value="1"/>
</dbReference>
<dbReference type="InterPro" id="IPR027417">
    <property type="entry name" value="P-loop_NTPase"/>
</dbReference>
<evidence type="ECO:0000256" key="4">
    <source>
        <dbReference type="ARBA" id="ARBA00023224"/>
    </source>
</evidence>
<dbReference type="GO" id="GO:0031683">
    <property type="term" value="F:G-protein beta/gamma-subunit complex binding"/>
    <property type="evidence" value="ECO:0007669"/>
    <property type="project" value="InterPro"/>
</dbReference>
<feature type="binding site" evidence="6">
    <location>
        <position position="44"/>
    </location>
    <ligand>
        <name>Mg(2+)</name>
        <dbReference type="ChEBI" id="CHEBI:18420"/>
    </ligand>
</feature>
<sequence>MGSQFSVLNRKWLIERSIVIEKKKRRSNRVIKILMMGNENSAKSTFAKKVKSIYQSDRIENSDANSILPYIKLYLSNSFKDVIKFIQQHPQSPDTKPMVSTQLGIIAWEKLSNYNYTPFDFKPTKELSKYIYDICHDPIFKSYIYPIISSKREDAFYLIENCKRMSSDDYIPNDEDIIRCSKNNQSGVFDTKLEIGKSEFVFVDTGNQKCDRKKWVHQFEDVDVILFFLSLDEFDLPPDEIKSQSQSVHDCYNKLHENILVFDEIVNNHFFSNTPVIVLFNKKEQLIEKLKTTTFSQHYPDYQSNSNNSNDVFSFISNQFKLRDHFPLNKRLFIHSFNSSDSNQIDFFQYVKKILEDTI</sequence>
<dbReference type="SUPFAM" id="SSF52540">
    <property type="entry name" value="P-loop containing nucleoside triphosphate hydrolases"/>
    <property type="match status" value="1"/>
</dbReference>
<dbReference type="PRINTS" id="PR00318">
    <property type="entry name" value="GPROTEINA"/>
</dbReference>
<comment type="caution">
    <text evidence="7">The sequence shown here is derived from an EMBL/GenBank/DDBJ whole genome shotgun (WGS) entry which is preliminary data.</text>
</comment>
<dbReference type="Gene3D" id="3.40.50.300">
    <property type="entry name" value="P-loop containing nucleotide triphosphate hydrolases"/>
    <property type="match status" value="1"/>
</dbReference>
<dbReference type="PANTHER" id="PTHR10218">
    <property type="entry name" value="GTP-BINDING PROTEIN ALPHA SUBUNIT"/>
    <property type="match status" value="1"/>
</dbReference>
<dbReference type="Proteomes" id="UP001344447">
    <property type="component" value="Unassembled WGS sequence"/>
</dbReference>
<dbReference type="AlphaFoldDB" id="A0AAN7TQY6"/>
<feature type="binding site" evidence="5">
    <location>
        <begin position="204"/>
        <end position="208"/>
    </location>
    <ligand>
        <name>GTP</name>
        <dbReference type="ChEBI" id="CHEBI:37565"/>
    </ligand>
</feature>